<keyword evidence="1" id="KW-0472">Membrane</keyword>
<dbReference type="Proteomes" id="UP000001396">
    <property type="component" value="Unassembled WGS sequence"/>
</dbReference>
<dbReference type="AlphaFoldDB" id="D3B1W9"/>
<sequence>MKHFLLTIAGPDSSYSSLEIHILFILVKIILNVNIPFAFIDESIIAKDRQCIIDLYMSVSFVFCIFSPPCLNLILYSNELLIILYTISHSKHQLNGYTGMTYYLDLAKTFCPFWNNDGRTSDDR</sequence>
<dbReference type="GeneID" id="31357819"/>
<reference evidence="2 3" key="1">
    <citation type="journal article" date="2011" name="Genome Res.">
        <title>Phylogeny-wide analysis of social amoeba genomes highlights ancient origins for complex intercellular communication.</title>
        <authorList>
            <person name="Heidel A.J."/>
            <person name="Lawal H.M."/>
            <person name="Felder M."/>
            <person name="Schilde C."/>
            <person name="Helps N.R."/>
            <person name="Tunggal B."/>
            <person name="Rivero F."/>
            <person name="John U."/>
            <person name="Schleicher M."/>
            <person name="Eichinger L."/>
            <person name="Platzer M."/>
            <person name="Noegel A.A."/>
            <person name="Schaap P."/>
            <person name="Gloeckner G."/>
        </authorList>
    </citation>
    <scope>NUCLEOTIDE SEQUENCE [LARGE SCALE GENOMIC DNA]</scope>
    <source>
        <strain evidence="3">ATCC 26659 / Pp 5 / PN500</strain>
    </source>
</reference>
<name>D3B1W9_HETP5</name>
<organism evidence="2 3">
    <name type="scientific">Heterostelium pallidum (strain ATCC 26659 / Pp 5 / PN500)</name>
    <name type="common">Cellular slime mold</name>
    <name type="synonym">Polysphondylium pallidum</name>
    <dbReference type="NCBI Taxonomy" id="670386"/>
    <lineage>
        <taxon>Eukaryota</taxon>
        <taxon>Amoebozoa</taxon>
        <taxon>Evosea</taxon>
        <taxon>Eumycetozoa</taxon>
        <taxon>Dictyostelia</taxon>
        <taxon>Acytosteliales</taxon>
        <taxon>Acytosteliaceae</taxon>
        <taxon>Heterostelium</taxon>
    </lineage>
</organism>
<accession>D3B1W9</accession>
<dbReference type="InParanoid" id="D3B1W9"/>
<dbReference type="RefSeq" id="XP_020437402.1">
    <property type="nucleotide sequence ID" value="XM_020573285.1"/>
</dbReference>
<keyword evidence="1" id="KW-0812">Transmembrane</keyword>
<dbReference type="EMBL" id="ADBJ01000008">
    <property type="protein sequence ID" value="EFA85293.1"/>
    <property type="molecule type" value="Genomic_DNA"/>
</dbReference>
<evidence type="ECO:0000313" key="2">
    <source>
        <dbReference type="EMBL" id="EFA85293.1"/>
    </source>
</evidence>
<comment type="caution">
    <text evidence="2">The sequence shown here is derived from an EMBL/GenBank/DDBJ whole genome shotgun (WGS) entry which is preliminary data.</text>
</comment>
<evidence type="ECO:0000313" key="3">
    <source>
        <dbReference type="Proteomes" id="UP000001396"/>
    </source>
</evidence>
<gene>
    <name evidence="2" type="ORF">PPL_02294</name>
</gene>
<feature type="transmembrane region" description="Helical" evidence="1">
    <location>
        <begin position="52"/>
        <end position="75"/>
    </location>
</feature>
<feature type="transmembrane region" description="Helical" evidence="1">
    <location>
        <begin position="20"/>
        <end position="40"/>
    </location>
</feature>
<proteinExistence type="predicted"/>
<keyword evidence="1" id="KW-1133">Transmembrane helix</keyword>
<evidence type="ECO:0000256" key="1">
    <source>
        <dbReference type="SAM" id="Phobius"/>
    </source>
</evidence>
<protein>
    <submittedName>
        <fullName evidence="2">Uncharacterized protein</fullName>
    </submittedName>
</protein>
<keyword evidence="3" id="KW-1185">Reference proteome</keyword>